<proteinExistence type="predicted"/>
<comment type="caution">
    <text evidence="5">The sequence shown here is derived from an EMBL/GenBank/DDBJ whole genome shotgun (WGS) entry which is preliminary data.</text>
</comment>
<dbReference type="InterPro" id="IPR000504">
    <property type="entry name" value="RRM_dom"/>
</dbReference>
<dbReference type="GO" id="GO:0003723">
    <property type="term" value="F:RNA binding"/>
    <property type="evidence" value="ECO:0007669"/>
    <property type="project" value="UniProtKB-KW"/>
</dbReference>
<feature type="domain" description="RRM" evidence="4">
    <location>
        <begin position="73"/>
        <end position="151"/>
    </location>
</feature>
<dbReference type="InterPro" id="IPR029123">
    <property type="entry name" value="RBM39_linker"/>
</dbReference>
<organism evidence="5 6">
    <name type="scientific">Punica granatum</name>
    <name type="common">Pomegranate</name>
    <dbReference type="NCBI Taxonomy" id="22663"/>
    <lineage>
        <taxon>Eukaryota</taxon>
        <taxon>Viridiplantae</taxon>
        <taxon>Streptophyta</taxon>
        <taxon>Embryophyta</taxon>
        <taxon>Tracheophyta</taxon>
        <taxon>Spermatophyta</taxon>
        <taxon>Magnoliopsida</taxon>
        <taxon>eudicotyledons</taxon>
        <taxon>Gunneridae</taxon>
        <taxon>Pentapetalae</taxon>
        <taxon>rosids</taxon>
        <taxon>malvids</taxon>
        <taxon>Myrtales</taxon>
        <taxon>Lythraceae</taxon>
        <taxon>Punica</taxon>
    </lineage>
</organism>
<dbReference type="SMART" id="SM00360">
    <property type="entry name" value="RRM"/>
    <property type="match status" value="1"/>
</dbReference>
<dbReference type="Pfam" id="PF00076">
    <property type="entry name" value="RRM_1"/>
    <property type="match status" value="1"/>
</dbReference>
<dbReference type="PANTHER" id="PTHR48036">
    <property type="entry name" value="SPLICING FACTOR (PAD-1), PUTATIVE (AFU_ORTHOLOGUE AFUA_1G15810)-RELATED"/>
    <property type="match status" value="1"/>
</dbReference>
<accession>A0A2I0KPQ2</accession>
<dbReference type="InterPro" id="IPR006509">
    <property type="entry name" value="RBM39_SF"/>
</dbReference>
<evidence type="ECO:0000256" key="2">
    <source>
        <dbReference type="ARBA" id="ARBA00022737"/>
    </source>
</evidence>
<name>A0A2I0KPQ2_PUNGR</name>
<dbReference type="EMBL" id="PGOL01000461">
    <property type="protein sequence ID" value="PKI70320.1"/>
    <property type="molecule type" value="Genomic_DNA"/>
</dbReference>
<protein>
    <recommendedName>
        <fullName evidence="4">RRM domain-containing protein</fullName>
    </recommendedName>
</protein>
<evidence type="ECO:0000313" key="5">
    <source>
        <dbReference type="EMBL" id="PKI70320.1"/>
    </source>
</evidence>
<keyword evidence="6" id="KW-1185">Reference proteome</keyword>
<feature type="non-terminal residue" evidence="5">
    <location>
        <position position="1"/>
    </location>
</feature>
<dbReference type="STRING" id="22663.A0A2I0KPQ2"/>
<evidence type="ECO:0000256" key="1">
    <source>
        <dbReference type="ARBA" id="ARBA00022553"/>
    </source>
</evidence>
<dbReference type="InterPro" id="IPR012677">
    <property type="entry name" value="Nucleotide-bd_a/b_plait_sf"/>
</dbReference>
<keyword evidence="2" id="KW-0677">Repeat</keyword>
<evidence type="ECO:0000313" key="6">
    <source>
        <dbReference type="Proteomes" id="UP000233551"/>
    </source>
</evidence>
<keyword evidence="3" id="KW-0694">RNA-binding</keyword>
<dbReference type="InterPro" id="IPR035979">
    <property type="entry name" value="RBD_domain_sf"/>
</dbReference>
<evidence type="ECO:0000259" key="4">
    <source>
        <dbReference type="SMART" id="SM00360"/>
    </source>
</evidence>
<dbReference type="CDD" id="cd12285">
    <property type="entry name" value="RRM3_RBM39_like"/>
    <property type="match status" value="1"/>
</dbReference>
<sequence>ALNAQSRALLMQKLDRTGIATSIAGSLGVPVLNGAPMQPGMLPVSKPATVPMPILPAQVISAASEAVGSPTECLLLKNLFDPATETEPDFELDIKEDVEEECSKYGRVIHIYVDKNSAGHVYLRFENVAGAINAQRAMHLRWFAGRSISAIYMQPHDYEAKFKGTA</sequence>
<dbReference type="SUPFAM" id="SSF54928">
    <property type="entry name" value="RNA-binding domain, RBD"/>
    <property type="match status" value="1"/>
</dbReference>
<evidence type="ECO:0000256" key="3">
    <source>
        <dbReference type="ARBA" id="ARBA00022884"/>
    </source>
</evidence>
<dbReference type="GO" id="GO:0006397">
    <property type="term" value="P:mRNA processing"/>
    <property type="evidence" value="ECO:0007669"/>
    <property type="project" value="InterPro"/>
</dbReference>
<reference evidence="5 6" key="1">
    <citation type="submission" date="2017-11" db="EMBL/GenBank/DDBJ databases">
        <title>De-novo sequencing of pomegranate (Punica granatum L.) genome.</title>
        <authorList>
            <person name="Akparov Z."/>
            <person name="Amiraslanov A."/>
            <person name="Hajiyeva S."/>
            <person name="Abbasov M."/>
            <person name="Kaur K."/>
            <person name="Hamwieh A."/>
            <person name="Solovyev V."/>
            <person name="Salamov A."/>
            <person name="Braich B."/>
            <person name="Kosarev P."/>
            <person name="Mahmoud A."/>
            <person name="Hajiyev E."/>
            <person name="Babayeva S."/>
            <person name="Izzatullayeva V."/>
            <person name="Mammadov A."/>
            <person name="Mammadov A."/>
            <person name="Sharifova S."/>
            <person name="Ojaghi J."/>
            <person name="Eynullazada K."/>
            <person name="Bayramov B."/>
            <person name="Abdulazimova A."/>
            <person name="Shahmuradov I."/>
        </authorList>
    </citation>
    <scope>NUCLEOTIDE SEQUENCE [LARGE SCALE GENOMIC DNA]</scope>
    <source>
        <strain evidence="6">cv. AG2017</strain>
        <tissue evidence="5">Leaf</tissue>
    </source>
</reference>
<keyword evidence="1" id="KW-0597">Phosphoprotein</keyword>
<dbReference type="Pfam" id="PF15519">
    <property type="entry name" value="RBM39linker"/>
    <property type="match status" value="1"/>
</dbReference>
<dbReference type="AlphaFoldDB" id="A0A2I0KPQ2"/>
<gene>
    <name evidence="5" type="ORF">CRG98_009286</name>
</gene>
<dbReference type="GO" id="GO:0005634">
    <property type="term" value="C:nucleus"/>
    <property type="evidence" value="ECO:0007669"/>
    <property type="project" value="InterPro"/>
</dbReference>
<dbReference type="Proteomes" id="UP000233551">
    <property type="component" value="Unassembled WGS sequence"/>
</dbReference>
<dbReference type="Gene3D" id="3.30.70.330">
    <property type="match status" value="1"/>
</dbReference>